<dbReference type="Pfam" id="PF13630">
    <property type="entry name" value="SdpI"/>
    <property type="match status" value="1"/>
</dbReference>
<feature type="transmembrane region" description="Helical" evidence="1">
    <location>
        <begin position="64"/>
        <end position="86"/>
    </location>
</feature>
<evidence type="ECO:0000313" key="3">
    <source>
        <dbReference type="Proteomes" id="UP001500984"/>
    </source>
</evidence>
<evidence type="ECO:0000313" key="2">
    <source>
        <dbReference type="EMBL" id="GAA2087044.1"/>
    </source>
</evidence>
<dbReference type="EMBL" id="BAAAPZ010000001">
    <property type="protein sequence ID" value="GAA2087044.1"/>
    <property type="molecule type" value="Genomic_DNA"/>
</dbReference>
<reference evidence="2 3" key="1">
    <citation type="journal article" date="2019" name="Int. J. Syst. Evol. Microbiol.">
        <title>The Global Catalogue of Microorganisms (GCM) 10K type strain sequencing project: providing services to taxonomists for standard genome sequencing and annotation.</title>
        <authorList>
            <consortium name="The Broad Institute Genomics Platform"/>
            <consortium name="The Broad Institute Genome Sequencing Center for Infectious Disease"/>
            <person name="Wu L."/>
            <person name="Ma J."/>
        </authorList>
    </citation>
    <scope>NUCLEOTIDE SEQUENCE [LARGE SCALE GENOMIC DNA]</scope>
    <source>
        <strain evidence="2 3">JCM 15900</strain>
    </source>
</reference>
<accession>A0ABN2W9B7</accession>
<proteinExistence type="predicted"/>
<dbReference type="Proteomes" id="UP001500984">
    <property type="component" value="Unassembled WGS sequence"/>
</dbReference>
<dbReference type="InterPro" id="IPR025962">
    <property type="entry name" value="SdpI/YhfL"/>
</dbReference>
<name>A0ABN2W9B7_9MICO</name>
<evidence type="ECO:0000256" key="1">
    <source>
        <dbReference type="SAM" id="Phobius"/>
    </source>
</evidence>
<keyword evidence="1" id="KW-0472">Membrane</keyword>
<feature type="transmembrane region" description="Helical" evidence="1">
    <location>
        <begin position="6"/>
        <end position="27"/>
    </location>
</feature>
<keyword evidence="1" id="KW-0812">Transmembrane</keyword>
<comment type="caution">
    <text evidence="2">The sequence shown here is derived from an EMBL/GenBank/DDBJ whole genome shotgun (WGS) entry which is preliminary data.</text>
</comment>
<gene>
    <name evidence="2" type="ORF">GCM10009823_01200</name>
</gene>
<protein>
    <recommendedName>
        <fullName evidence="4">SdpI/YhfL protein family protein</fullName>
    </recommendedName>
</protein>
<evidence type="ECO:0008006" key="4">
    <source>
        <dbReference type="Google" id="ProtNLM"/>
    </source>
</evidence>
<keyword evidence="3" id="KW-1185">Reference proteome</keyword>
<dbReference type="RefSeq" id="WP_344334378.1">
    <property type="nucleotide sequence ID" value="NZ_BAAAPZ010000001.1"/>
</dbReference>
<feature type="transmembrane region" description="Helical" evidence="1">
    <location>
        <begin position="92"/>
        <end position="110"/>
    </location>
</feature>
<sequence>MGEALIGLVGLGFGLVVVSLLVPWTAYAGARGRLGRNGMVGARTAATMASDAAWRAGHHAMIPFAQATAVLGGAGVVLMVLFALLWGGEAGIIAGMGAMLAQVGLVLGSIRPVNRAARRAGTGA</sequence>
<organism evidence="2 3">
    <name type="scientific">Brevibacterium salitolerans</name>
    <dbReference type="NCBI Taxonomy" id="1403566"/>
    <lineage>
        <taxon>Bacteria</taxon>
        <taxon>Bacillati</taxon>
        <taxon>Actinomycetota</taxon>
        <taxon>Actinomycetes</taxon>
        <taxon>Micrococcales</taxon>
        <taxon>Brevibacteriaceae</taxon>
        <taxon>Brevibacterium</taxon>
    </lineage>
</organism>
<keyword evidence="1" id="KW-1133">Transmembrane helix</keyword>